<evidence type="ECO:0000313" key="8">
    <source>
        <dbReference type="Proteomes" id="UP001346149"/>
    </source>
</evidence>
<evidence type="ECO:0000256" key="1">
    <source>
        <dbReference type="ARBA" id="ARBA00009374"/>
    </source>
</evidence>
<dbReference type="PANTHER" id="PTHR46443:SF3">
    <property type="entry name" value="PROTEIN MARD1"/>
    <property type="match status" value="1"/>
</dbReference>
<dbReference type="InterPro" id="IPR044593">
    <property type="entry name" value="FLZ8/MARD1"/>
</dbReference>
<keyword evidence="8" id="KW-1185">Reference proteome</keyword>
<dbReference type="InterPro" id="IPR007650">
    <property type="entry name" value="Zf-FLZ_dom"/>
</dbReference>
<dbReference type="PROSITE" id="PS51795">
    <property type="entry name" value="ZF_FLZ"/>
    <property type="match status" value="1"/>
</dbReference>
<comment type="similarity">
    <text evidence="1">Belongs to the FLZ family.</text>
</comment>
<evidence type="ECO:0000256" key="3">
    <source>
        <dbReference type="ARBA" id="ARBA00022771"/>
    </source>
</evidence>
<gene>
    <name evidence="7" type="ORF">SAY86_017881</name>
</gene>
<dbReference type="EMBL" id="JAXQNO010000010">
    <property type="protein sequence ID" value="KAK4790577.1"/>
    <property type="molecule type" value="Genomic_DNA"/>
</dbReference>
<feature type="domain" description="FLZ-type" evidence="6">
    <location>
        <begin position="231"/>
        <end position="275"/>
    </location>
</feature>
<accession>A0AAN7R5G8</accession>
<evidence type="ECO:0000259" key="6">
    <source>
        <dbReference type="PROSITE" id="PS51795"/>
    </source>
</evidence>
<feature type="region of interest" description="Disordered" evidence="5">
    <location>
        <begin position="1"/>
        <end position="24"/>
    </location>
</feature>
<dbReference type="Pfam" id="PF04570">
    <property type="entry name" value="zf-FLZ"/>
    <property type="match status" value="1"/>
</dbReference>
<dbReference type="GO" id="GO:0008270">
    <property type="term" value="F:zinc ion binding"/>
    <property type="evidence" value="ECO:0007669"/>
    <property type="project" value="UniProtKB-KW"/>
</dbReference>
<name>A0AAN7R5G8_TRANT</name>
<comment type="caution">
    <text evidence="7">The sequence shown here is derived from an EMBL/GenBank/DDBJ whole genome shotgun (WGS) entry which is preliminary data.</text>
</comment>
<proteinExistence type="inferred from homology"/>
<keyword evidence="2" id="KW-0479">Metal-binding</keyword>
<keyword evidence="3" id="KW-0862">Zinc</keyword>
<evidence type="ECO:0000256" key="4">
    <source>
        <dbReference type="PROSITE-ProRule" id="PRU01131"/>
    </source>
</evidence>
<evidence type="ECO:0000256" key="2">
    <source>
        <dbReference type="ARBA" id="ARBA00022723"/>
    </source>
</evidence>
<dbReference type="Proteomes" id="UP001346149">
    <property type="component" value="Unassembled WGS sequence"/>
</dbReference>
<protein>
    <recommendedName>
        <fullName evidence="6">FLZ-type domain-containing protein</fullName>
    </recommendedName>
</protein>
<reference evidence="7 8" key="1">
    <citation type="journal article" date="2023" name="Hortic Res">
        <title>Pangenome of water caltrop reveals structural variations and asymmetric subgenome divergence after allopolyploidization.</title>
        <authorList>
            <person name="Zhang X."/>
            <person name="Chen Y."/>
            <person name="Wang L."/>
            <person name="Yuan Y."/>
            <person name="Fang M."/>
            <person name="Shi L."/>
            <person name="Lu R."/>
            <person name="Comes H.P."/>
            <person name="Ma Y."/>
            <person name="Chen Y."/>
            <person name="Huang G."/>
            <person name="Zhou Y."/>
            <person name="Zheng Z."/>
            <person name="Qiu Y."/>
        </authorList>
    </citation>
    <scope>NUCLEOTIDE SEQUENCE [LARGE SCALE GENOMIC DNA]</scope>
    <source>
        <strain evidence="7">F231</strain>
    </source>
</reference>
<evidence type="ECO:0000256" key="5">
    <source>
        <dbReference type="SAM" id="MobiDB-lite"/>
    </source>
</evidence>
<organism evidence="7 8">
    <name type="scientific">Trapa natans</name>
    <name type="common">Water chestnut</name>
    <dbReference type="NCBI Taxonomy" id="22666"/>
    <lineage>
        <taxon>Eukaryota</taxon>
        <taxon>Viridiplantae</taxon>
        <taxon>Streptophyta</taxon>
        <taxon>Embryophyta</taxon>
        <taxon>Tracheophyta</taxon>
        <taxon>Spermatophyta</taxon>
        <taxon>Magnoliopsida</taxon>
        <taxon>eudicotyledons</taxon>
        <taxon>Gunneridae</taxon>
        <taxon>Pentapetalae</taxon>
        <taxon>rosids</taxon>
        <taxon>malvids</taxon>
        <taxon>Myrtales</taxon>
        <taxon>Lythraceae</taxon>
        <taxon>Trapa</taxon>
    </lineage>
</organism>
<keyword evidence="3" id="KW-0863">Zinc-finger</keyword>
<feature type="zinc finger region" description="FLZ-type" evidence="4">
    <location>
        <begin position="231"/>
        <end position="275"/>
    </location>
</feature>
<evidence type="ECO:0000313" key="7">
    <source>
        <dbReference type="EMBL" id="KAK4790577.1"/>
    </source>
</evidence>
<sequence length="280" mass="30095">MVAAADHGFSPPSPAERPRRPNSSLFSLPRLFTALNPPSDTEPVISPTSILDSKTFSGLKASLWSEASTARTPEPEKKTVVAGRLGLVEVLNDEDLKEPKPSKMVLFGSQLRIQVHPLPHFALDSPRSPSDFGIKTPKHSFCSSPPKAAAAAVSPRPISVSEITKMELSEDYTCVISYGPNPKTVHIFGDCIVESCSGGDDGSLSPASTSNNGLWADDGISSNSTPAPSKSFLSFCQACKMNLGPGSDIYMYRGEMAFCSPECRYKEMLLEGMLGEIRPR</sequence>
<dbReference type="PANTHER" id="PTHR46443">
    <property type="entry name" value="FCS-LIKE ZINC FINGER 8"/>
    <property type="match status" value="1"/>
</dbReference>
<dbReference type="AlphaFoldDB" id="A0AAN7R5G8"/>